<reference evidence="7 8" key="1">
    <citation type="submission" date="2014-11" db="EMBL/GenBank/DDBJ databases">
        <authorList>
            <person name="Zhu J."/>
            <person name="Qi W."/>
            <person name="Song R."/>
        </authorList>
    </citation>
    <scope>NUCLEOTIDE SEQUENCE [LARGE SCALE GENOMIC DNA]</scope>
</reference>
<dbReference type="VEuPathDB" id="CryptoDB:Vbra_1073"/>
<dbReference type="SUPFAM" id="SSF82199">
    <property type="entry name" value="SET domain"/>
    <property type="match status" value="1"/>
</dbReference>
<dbReference type="InterPro" id="IPR046341">
    <property type="entry name" value="SET_dom_sf"/>
</dbReference>
<evidence type="ECO:0000256" key="4">
    <source>
        <dbReference type="PROSITE-ProRule" id="PRU00134"/>
    </source>
</evidence>
<keyword evidence="2 4" id="KW-0863">Zinc-finger</keyword>
<dbReference type="Gene3D" id="2.170.270.10">
    <property type="entry name" value="SET domain"/>
    <property type="match status" value="1"/>
</dbReference>
<protein>
    <recommendedName>
        <fullName evidence="6">MYND-type domain-containing protein</fullName>
    </recommendedName>
</protein>
<evidence type="ECO:0000313" key="7">
    <source>
        <dbReference type="EMBL" id="CEM11573.1"/>
    </source>
</evidence>
<dbReference type="GO" id="GO:0008270">
    <property type="term" value="F:zinc ion binding"/>
    <property type="evidence" value="ECO:0007669"/>
    <property type="project" value="UniProtKB-KW"/>
</dbReference>
<keyword evidence="3" id="KW-0862">Zinc</keyword>
<evidence type="ECO:0000256" key="1">
    <source>
        <dbReference type="ARBA" id="ARBA00022723"/>
    </source>
</evidence>
<dbReference type="STRING" id="1169540.A0A0G4FED3"/>
<dbReference type="InParanoid" id="A0A0G4FED3"/>
<dbReference type="Gene3D" id="6.10.140.2220">
    <property type="match status" value="1"/>
</dbReference>
<evidence type="ECO:0000256" key="3">
    <source>
        <dbReference type="ARBA" id="ARBA00022833"/>
    </source>
</evidence>
<feature type="domain" description="MYND-type" evidence="6">
    <location>
        <begin position="437"/>
        <end position="489"/>
    </location>
</feature>
<dbReference type="PANTHER" id="PTHR46455">
    <property type="entry name" value="SET AND MYND DOMAIN CONTAINING, ARTHROPOD-SPECIFIC, MEMBER 4, ISOFORM A"/>
    <property type="match status" value="1"/>
</dbReference>
<keyword evidence="1" id="KW-0479">Metal-binding</keyword>
<organism evidence="7 8">
    <name type="scientific">Vitrella brassicaformis (strain CCMP3155)</name>
    <dbReference type="NCBI Taxonomy" id="1169540"/>
    <lineage>
        <taxon>Eukaryota</taxon>
        <taxon>Sar</taxon>
        <taxon>Alveolata</taxon>
        <taxon>Colpodellida</taxon>
        <taxon>Vitrellaceae</taxon>
        <taxon>Vitrella</taxon>
    </lineage>
</organism>
<evidence type="ECO:0000256" key="2">
    <source>
        <dbReference type="ARBA" id="ARBA00022771"/>
    </source>
</evidence>
<sequence>MSHFVTPDEPPSAFHVEVRPSLGGRVLCASRDLDEGEVIIFEEAFLSCTGGTAEALACVEELKRDQPGRYELFRRQFLAHDMAAEYGQKAKPQSLADEYMSSREGSEEDGGLLSREEVVDAITIWDMNTYITSDSNDTHALFDNISKIPHSCSPCVSVIPDKDKARVRVYRAVKAGEILGSWYPEDVVVFWMDSIARRRHIQQERGFLCNCDRCVRAPDTCRLLPCPDSNLCDGTVIFSPSPAPSWRCNECGHSFSNDDPPEQLAAALASESSLRERVLAIHSDRLQHGRLPSCDELAELSDDIVEALGTDHWLFGYINALLSEYYQSARATSNDPGEQSLAAAYGLAHLDWIRQQLDRWGLARAPGYVMRPVFERGLFCCEWYRDAVEAFVNDRTVLLLRLTRFMLTLTEDSCWNDQGRHVLDTMRAYVNDTESRCHRCHADMGQPSTGSADADRSASDDGWCGVCLTVRYCSDGCRKADWECHSAVCCDPATPFLDMADELMTDRHTDEADV</sequence>
<dbReference type="AlphaFoldDB" id="A0A0G4FED3"/>
<dbReference type="Proteomes" id="UP000041254">
    <property type="component" value="Unassembled WGS sequence"/>
</dbReference>
<keyword evidence="8" id="KW-1185">Reference proteome</keyword>
<gene>
    <name evidence="7" type="ORF">Vbra_1073</name>
</gene>
<dbReference type="InterPro" id="IPR053010">
    <property type="entry name" value="SET_SmydA-8"/>
</dbReference>
<dbReference type="SUPFAM" id="SSF144232">
    <property type="entry name" value="HIT/MYND zinc finger-like"/>
    <property type="match status" value="1"/>
</dbReference>
<dbReference type="EMBL" id="CDMY01000419">
    <property type="protein sequence ID" value="CEM11573.1"/>
    <property type="molecule type" value="Genomic_DNA"/>
</dbReference>
<accession>A0A0G4FED3</accession>
<evidence type="ECO:0000313" key="8">
    <source>
        <dbReference type="Proteomes" id="UP000041254"/>
    </source>
</evidence>
<evidence type="ECO:0000256" key="5">
    <source>
        <dbReference type="SAM" id="MobiDB-lite"/>
    </source>
</evidence>
<proteinExistence type="predicted"/>
<dbReference type="OrthoDB" id="408529at2759"/>
<dbReference type="InterPro" id="IPR002893">
    <property type="entry name" value="Znf_MYND"/>
</dbReference>
<dbReference type="PANTHER" id="PTHR46455:SF5">
    <property type="entry name" value="SET AND MYND DOMAIN CONTAINING, ARTHROPOD-SPECIFIC, MEMBER 4, ISOFORM A"/>
    <property type="match status" value="1"/>
</dbReference>
<dbReference type="PROSITE" id="PS50865">
    <property type="entry name" value="ZF_MYND_2"/>
    <property type="match status" value="1"/>
</dbReference>
<feature type="region of interest" description="Disordered" evidence="5">
    <location>
        <begin position="89"/>
        <end position="110"/>
    </location>
</feature>
<evidence type="ECO:0000259" key="6">
    <source>
        <dbReference type="PROSITE" id="PS50865"/>
    </source>
</evidence>
<name>A0A0G4FED3_VITBC</name>